<dbReference type="Proteomes" id="UP000231550">
    <property type="component" value="Unassembled WGS sequence"/>
</dbReference>
<sequence>MKDSPVILKDVSLCAIVRDEMMNSAGGIEDFVRSTLPFVAGAVIVDTGSKDGTWEKLQELKGDYPCLEIFQRRFRDFAFSRNFALSKVKTGMVLVLDADERLFEDDFRALARLVNLMGYQKRKIGISLVFWWVYLDRCEDFRGGGHNPPVFRIIPGIHYKNLNGNSSEYLYFRDSRVCQQPEICLQGSTVIKHFCPSRAAQRKKHDSWYRVVDEGRGDKVAPSETPDFDAWKELNPRRREFA</sequence>
<proteinExistence type="predicted"/>
<dbReference type="PANTHER" id="PTHR43630">
    <property type="entry name" value="POLY-BETA-1,6-N-ACETYL-D-GLUCOSAMINE SYNTHASE"/>
    <property type="match status" value="1"/>
</dbReference>
<dbReference type="SUPFAM" id="SSF53448">
    <property type="entry name" value="Nucleotide-diphospho-sugar transferases"/>
    <property type="match status" value="1"/>
</dbReference>
<evidence type="ECO:0000313" key="2">
    <source>
        <dbReference type="EMBL" id="PIQ74759.1"/>
    </source>
</evidence>
<comment type="caution">
    <text evidence="2">The sequence shown here is derived from an EMBL/GenBank/DDBJ whole genome shotgun (WGS) entry which is preliminary data.</text>
</comment>
<reference evidence="2 3" key="1">
    <citation type="submission" date="2017-09" db="EMBL/GenBank/DDBJ databases">
        <title>Depth-based differentiation of microbial function through sediment-hosted aquifers and enrichment of novel symbionts in the deep terrestrial subsurface.</title>
        <authorList>
            <person name="Probst A.J."/>
            <person name="Ladd B."/>
            <person name="Jarett J.K."/>
            <person name="Geller-Mcgrath D.E."/>
            <person name="Sieber C.M."/>
            <person name="Emerson J.B."/>
            <person name="Anantharaman K."/>
            <person name="Thomas B.C."/>
            <person name="Malmstrom R."/>
            <person name="Stieglmeier M."/>
            <person name="Klingl A."/>
            <person name="Woyke T."/>
            <person name="Ryan C.M."/>
            <person name="Banfield J.F."/>
        </authorList>
    </citation>
    <scope>NUCLEOTIDE SEQUENCE [LARGE SCALE GENOMIC DNA]</scope>
    <source>
        <strain evidence="2">CG11_big_fil_rev_8_21_14_0_20_44_10</strain>
    </source>
</reference>
<name>A0A2H0KRI6_9BACT</name>
<dbReference type="AlphaFoldDB" id="A0A2H0KRI6"/>
<evidence type="ECO:0000313" key="3">
    <source>
        <dbReference type="Proteomes" id="UP000231550"/>
    </source>
</evidence>
<accession>A0A2H0KRI6</accession>
<dbReference type="Gene3D" id="3.90.550.10">
    <property type="entry name" value="Spore Coat Polysaccharide Biosynthesis Protein SpsA, Chain A"/>
    <property type="match status" value="1"/>
</dbReference>
<dbReference type="InterPro" id="IPR029044">
    <property type="entry name" value="Nucleotide-diphossugar_trans"/>
</dbReference>
<feature type="domain" description="Glycosyltransferase 2-like" evidence="1">
    <location>
        <begin position="43"/>
        <end position="113"/>
    </location>
</feature>
<evidence type="ECO:0000259" key="1">
    <source>
        <dbReference type="Pfam" id="PF00535"/>
    </source>
</evidence>
<dbReference type="PANTHER" id="PTHR43630:SF2">
    <property type="entry name" value="GLYCOSYLTRANSFERASE"/>
    <property type="match status" value="1"/>
</dbReference>
<protein>
    <recommendedName>
        <fullName evidence="1">Glycosyltransferase 2-like domain-containing protein</fullName>
    </recommendedName>
</protein>
<dbReference type="EMBL" id="PCVN01000007">
    <property type="protein sequence ID" value="PIQ74759.1"/>
    <property type="molecule type" value="Genomic_DNA"/>
</dbReference>
<dbReference type="InterPro" id="IPR001173">
    <property type="entry name" value="Glyco_trans_2-like"/>
</dbReference>
<dbReference type="Pfam" id="PF00535">
    <property type="entry name" value="Glycos_transf_2"/>
    <property type="match status" value="1"/>
</dbReference>
<organism evidence="2 3">
    <name type="scientific">Candidatus Portnoybacteria bacterium CG11_big_fil_rev_8_21_14_0_20_44_10</name>
    <dbReference type="NCBI Taxonomy" id="1974818"/>
    <lineage>
        <taxon>Bacteria</taxon>
        <taxon>Candidatus Portnoyibacteriota</taxon>
    </lineage>
</organism>
<gene>
    <name evidence="2" type="ORF">COV85_00290</name>
</gene>